<organism evidence="2 3">
    <name type="scientific">Senna tora</name>
    <dbReference type="NCBI Taxonomy" id="362788"/>
    <lineage>
        <taxon>Eukaryota</taxon>
        <taxon>Viridiplantae</taxon>
        <taxon>Streptophyta</taxon>
        <taxon>Embryophyta</taxon>
        <taxon>Tracheophyta</taxon>
        <taxon>Spermatophyta</taxon>
        <taxon>Magnoliopsida</taxon>
        <taxon>eudicotyledons</taxon>
        <taxon>Gunneridae</taxon>
        <taxon>Pentapetalae</taxon>
        <taxon>rosids</taxon>
        <taxon>fabids</taxon>
        <taxon>Fabales</taxon>
        <taxon>Fabaceae</taxon>
        <taxon>Caesalpinioideae</taxon>
        <taxon>Cassia clade</taxon>
        <taxon>Senna</taxon>
    </lineage>
</organism>
<reference evidence="2" key="1">
    <citation type="submission" date="2020-09" db="EMBL/GenBank/DDBJ databases">
        <title>Genome-Enabled Discovery of Anthraquinone Biosynthesis in Senna tora.</title>
        <authorList>
            <person name="Kang S.-H."/>
            <person name="Pandey R.P."/>
            <person name="Lee C.-M."/>
            <person name="Sim J.-S."/>
            <person name="Jeong J.-T."/>
            <person name="Choi B.-S."/>
            <person name="Jung M."/>
            <person name="Ginzburg D."/>
            <person name="Zhao K."/>
            <person name="Won S.Y."/>
            <person name="Oh T.-J."/>
            <person name="Yu Y."/>
            <person name="Kim N.-H."/>
            <person name="Lee O.R."/>
            <person name="Lee T.-H."/>
            <person name="Bashyal P."/>
            <person name="Kim T.-S."/>
            <person name="Lee W.-H."/>
            <person name="Kawkins C."/>
            <person name="Kim C.-K."/>
            <person name="Kim J.S."/>
            <person name="Ahn B.O."/>
            <person name="Rhee S.Y."/>
            <person name="Sohng J.K."/>
        </authorList>
    </citation>
    <scope>NUCLEOTIDE SEQUENCE</scope>
    <source>
        <tissue evidence="2">Leaf</tissue>
    </source>
</reference>
<protein>
    <submittedName>
        <fullName evidence="2">Uncharacterized protein</fullName>
    </submittedName>
</protein>
<evidence type="ECO:0000313" key="3">
    <source>
        <dbReference type="Proteomes" id="UP000634136"/>
    </source>
</evidence>
<dbReference type="AlphaFoldDB" id="A0A834WZG7"/>
<comment type="caution">
    <text evidence="2">The sequence shown here is derived from an EMBL/GenBank/DDBJ whole genome shotgun (WGS) entry which is preliminary data.</text>
</comment>
<sequence>MAKMRHSEKNESPRQSPHKEAYQKVPAYKAKGTPKSSNL</sequence>
<proteinExistence type="predicted"/>
<evidence type="ECO:0000313" key="2">
    <source>
        <dbReference type="EMBL" id="KAF7835329.1"/>
    </source>
</evidence>
<dbReference type="EMBL" id="JAAIUW010000004">
    <property type="protein sequence ID" value="KAF7835329.1"/>
    <property type="molecule type" value="Genomic_DNA"/>
</dbReference>
<accession>A0A834WZG7</accession>
<feature type="compositionally biased region" description="Basic and acidic residues" evidence="1">
    <location>
        <begin position="1"/>
        <end position="22"/>
    </location>
</feature>
<evidence type="ECO:0000256" key="1">
    <source>
        <dbReference type="SAM" id="MobiDB-lite"/>
    </source>
</evidence>
<name>A0A834WZG7_9FABA</name>
<dbReference type="Proteomes" id="UP000634136">
    <property type="component" value="Unassembled WGS sequence"/>
</dbReference>
<feature type="region of interest" description="Disordered" evidence="1">
    <location>
        <begin position="1"/>
        <end position="39"/>
    </location>
</feature>
<gene>
    <name evidence="2" type="ORF">G2W53_010188</name>
</gene>
<keyword evidence="3" id="KW-1185">Reference proteome</keyword>